<dbReference type="GO" id="GO:0097546">
    <property type="term" value="C:ciliary base"/>
    <property type="evidence" value="ECO:0007669"/>
    <property type="project" value="TreeGrafter"/>
</dbReference>
<dbReference type="GO" id="GO:0005814">
    <property type="term" value="C:centriole"/>
    <property type="evidence" value="ECO:0007669"/>
    <property type="project" value="TreeGrafter"/>
</dbReference>
<dbReference type="PANTHER" id="PTHR44117">
    <property type="entry name" value="INTRAFLAGELLAR TRANSPORT PROTEIN 88 HOMOLOG"/>
    <property type="match status" value="1"/>
</dbReference>
<dbReference type="WBParaSite" id="GPUH_0000903801-mRNA-1">
    <property type="protein sequence ID" value="GPUH_0000903801-mRNA-1"/>
    <property type="gene ID" value="GPUH_0000903801"/>
</dbReference>
<dbReference type="GO" id="GO:0036064">
    <property type="term" value="C:ciliary basal body"/>
    <property type="evidence" value="ECO:0007669"/>
    <property type="project" value="TreeGrafter"/>
</dbReference>
<dbReference type="GO" id="GO:0097730">
    <property type="term" value="C:non-motile cilium"/>
    <property type="evidence" value="ECO:0007669"/>
    <property type="project" value="TreeGrafter"/>
</dbReference>
<reference evidence="2 3" key="2">
    <citation type="submission" date="2018-11" db="EMBL/GenBank/DDBJ databases">
        <authorList>
            <consortium name="Pathogen Informatics"/>
        </authorList>
    </citation>
    <scope>NUCLEOTIDE SEQUENCE [LARGE SCALE GENOMIC DNA]</scope>
</reference>
<feature type="repeat" description="TPR" evidence="1">
    <location>
        <begin position="26"/>
        <end position="59"/>
    </location>
</feature>
<dbReference type="GO" id="GO:0019894">
    <property type="term" value="F:kinesin binding"/>
    <property type="evidence" value="ECO:0007669"/>
    <property type="project" value="TreeGrafter"/>
</dbReference>
<dbReference type="EMBL" id="UYRT01028198">
    <property type="protein sequence ID" value="VDK67318.1"/>
    <property type="molecule type" value="Genomic_DNA"/>
</dbReference>
<dbReference type="Pfam" id="PF00515">
    <property type="entry name" value="TPR_1"/>
    <property type="match status" value="1"/>
</dbReference>
<proteinExistence type="predicted"/>
<sequence>MANNLLTEALNTYQVIVKNKMFANSSRLKVNIANIYFKQKDYKKAIKYYRMALDQVPNFQKSKRQVRYPYLHSR</sequence>
<dbReference type="InterPro" id="IPR019734">
    <property type="entry name" value="TPR_rpt"/>
</dbReference>
<name>A0A183DJY7_9BILA</name>
<protein>
    <submittedName>
        <fullName evidence="4">TPR_REGION domain-containing protein</fullName>
    </submittedName>
</protein>
<dbReference type="InterPro" id="IPR011990">
    <property type="entry name" value="TPR-like_helical_dom_sf"/>
</dbReference>
<dbReference type="OrthoDB" id="1926212at2759"/>
<evidence type="ECO:0000256" key="1">
    <source>
        <dbReference type="PROSITE-ProRule" id="PRU00339"/>
    </source>
</evidence>
<dbReference type="GO" id="GO:1905515">
    <property type="term" value="P:non-motile cilium assembly"/>
    <property type="evidence" value="ECO:0007669"/>
    <property type="project" value="TreeGrafter"/>
</dbReference>
<organism evidence="4">
    <name type="scientific">Gongylonema pulchrum</name>
    <dbReference type="NCBI Taxonomy" id="637853"/>
    <lineage>
        <taxon>Eukaryota</taxon>
        <taxon>Metazoa</taxon>
        <taxon>Ecdysozoa</taxon>
        <taxon>Nematoda</taxon>
        <taxon>Chromadorea</taxon>
        <taxon>Rhabditida</taxon>
        <taxon>Spirurina</taxon>
        <taxon>Spiruromorpha</taxon>
        <taxon>Spiruroidea</taxon>
        <taxon>Gongylonematidae</taxon>
        <taxon>Gongylonema</taxon>
    </lineage>
</organism>
<dbReference type="Proteomes" id="UP000271098">
    <property type="component" value="Unassembled WGS sequence"/>
</dbReference>
<keyword evidence="1" id="KW-0802">TPR repeat</keyword>
<dbReference type="PROSITE" id="PS50005">
    <property type="entry name" value="TPR"/>
    <property type="match status" value="1"/>
</dbReference>
<dbReference type="PANTHER" id="PTHR44117:SF1">
    <property type="entry name" value="INTRAFLAGELLAR TRANSPORT PROTEIN 88 HOMOLOG"/>
    <property type="match status" value="1"/>
</dbReference>
<dbReference type="AlphaFoldDB" id="A0A183DJY7"/>
<evidence type="ECO:0000313" key="3">
    <source>
        <dbReference type="Proteomes" id="UP000271098"/>
    </source>
</evidence>
<dbReference type="SUPFAM" id="SSF48452">
    <property type="entry name" value="TPR-like"/>
    <property type="match status" value="1"/>
</dbReference>
<evidence type="ECO:0000313" key="4">
    <source>
        <dbReference type="WBParaSite" id="GPUH_0000903801-mRNA-1"/>
    </source>
</evidence>
<dbReference type="SMART" id="SM00028">
    <property type="entry name" value="TPR"/>
    <property type="match status" value="1"/>
</dbReference>
<accession>A0A183DJY7</accession>
<gene>
    <name evidence="2" type="ORF">GPUH_LOCUS9031</name>
</gene>
<evidence type="ECO:0000313" key="2">
    <source>
        <dbReference type="EMBL" id="VDK67318.1"/>
    </source>
</evidence>
<dbReference type="GO" id="GO:0042073">
    <property type="term" value="P:intraciliary transport"/>
    <property type="evidence" value="ECO:0007669"/>
    <property type="project" value="TreeGrafter"/>
</dbReference>
<reference evidence="4" key="1">
    <citation type="submission" date="2016-06" db="UniProtKB">
        <authorList>
            <consortium name="WormBaseParasite"/>
        </authorList>
    </citation>
    <scope>IDENTIFICATION</scope>
</reference>
<dbReference type="PROSITE" id="PS50293">
    <property type="entry name" value="TPR_REGION"/>
    <property type="match status" value="1"/>
</dbReference>
<keyword evidence="3" id="KW-1185">Reference proteome</keyword>
<dbReference type="Gene3D" id="1.25.40.10">
    <property type="entry name" value="Tetratricopeptide repeat domain"/>
    <property type="match status" value="1"/>
</dbReference>